<evidence type="ECO:0000256" key="2">
    <source>
        <dbReference type="ARBA" id="ARBA00022598"/>
    </source>
</evidence>
<evidence type="ECO:0000256" key="3">
    <source>
        <dbReference type="ARBA" id="ARBA00022741"/>
    </source>
</evidence>
<dbReference type="HAMAP" id="MF_00255">
    <property type="entry name" value="Gly_tRNA_synth_beta"/>
    <property type="match status" value="1"/>
</dbReference>
<name>A0ABS7WT48_9BACT</name>
<dbReference type="EMBL" id="JACGBB010000004">
    <property type="protein sequence ID" value="MBZ7987114.1"/>
    <property type="molecule type" value="Genomic_DNA"/>
</dbReference>
<evidence type="ECO:0000256" key="7">
    <source>
        <dbReference type="ARBA" id="ARBA00047937"/>
    </source>
</evidence>
<evidence type="ECO:0000256" key="4">
    <source>
        <dbReference type="ARBA" id="ARBA00022840"/>
    </source>
</evidence>
<protein>
    <recommendedName>
        <fullName evidence="8">Glycine--tRNA ligase beta subunit</fullName>
        <ecNumber evidence="8">6.1.1.14</ecNumber>
    </recommendedName>
    <alternativeName>
        <fullName evidence="8">Glycyl-tRNA synthetase beta subunit</fullName>
        <shortName evidence="8">GlyRS</shortName>
    </alternativeName>
</protein>
<keyword evidence="5 8" id="KW-0648">Protein biosynthesis</keyword>
<dbReference type="SUPFAM" id="SSF109604">
    <property type="entry name" value="HD-domain/PDEase-like"/>
    <property type="match status" value="1"/>
</dbReference>
<dbReference type="Pfam" id="PF02092">
    <property type="entry name" value="tRNA_synt_2f"/>
    <property type="match status" value="1"/>
</dbReference>
<comment type="subunit">
    <text evidence="8">Tetramer of two alpha and two beta subunits.</text>
</comment>
<keyword evidence="8" id="KW-0963">Cytoplasm</keyword>
<evidence type="ECO:0000256" key="5">
    <source>
        <dbReference type="ARBA" id="ARBA00022917"/>
    </source>
</evidence>
<comment type="catalytic activity">
    <reaction evidence="7 8">
        <text>tRNA(Gly) + glycine + ATP = glycyl-tRNA(Gly) + AMP + diphosphate</text>
        <dbReference type="Rhea" id="RHEA:16013"/>
        <dbReference type="Rhea" id="RHEA-COMP:9664"/>
        <dbReference type="Rhea" id="RHEA-COMP:9683"/>
        <dbReference type="ChEBI" id="CHEBI:30616"/>
        <dbReference type="ChEBI" id="CHEBI:33019"/>
        <dbReference type="ChEBI" id="CHEBI:57305"/>
        <dbReference type="ChEBI" id="CHEBI:78442"/>
        <dbReference type="ChEBI" id="CHEBI:78522"/>
        <dbReference type="ChEBI" id="CHEBI:456215"/>
        <dbReference type="EC" id="6.1.1.14"/>
    </reaction>
</comment>
<comment type="subcellular location">
    <subcellularLocation>
        <location evidence="8">Cytoplasm</location>
    </subcellularLocation>
</comment>
<gene>
    <name evidence="8" type="primary">glyS</name>
    <name evidence="9" type="ORF">AVCANL283_03145</name>
</gene>
<keyword evidence="6 8" id="KW-0030">Aminoacyl-tRNA synthetase</keyword>
<organism evidence="9 10">
    <name type="scientific">Campylobacter canadensis</name>
    <dbReference type="NCBI Taxonomy" id="449520"/>
    <lineage>
        <taxon>Bacteria</taxon>
        <taxon>Pseudomonadati</taxon>
        <taxon>Campylobacterota</taxon>
        <taxon>Epsilonproteobacteria</taxon>
        <taxon>Campylobacterales</taxon>
        <taxon>Campylobacteraceae</taxon>
        <taxon>Campylobacter</taxon>
    </lineage>
</organism>
<dbReference type="GO" id="GO:0004820">
    <property type="term" value="F:glycine-tRNA ligase activity"/>
    <property type="evidence" value="ECO:0007669"/>
    <property type="project" value="UniProtKB-EC"/>
</dbReference>
<keyword evidence="4 8" id="KW-0067">ATP-binding</keyword>
<dbReference type="NCBIfam" id="TIGR00211">
    <property type="entry name" value="glyS"/>
    <property type="match status" value="1"/>
</dbReference>
<evidence type="ECO:0000313" key="9">
    <source>
        <dbReference type="EMBL" id="MBZ7987114.1"/>
    </source>
</evidence>
<accession>A0ABS7WT48</accession>
<comment type="caution">
    <text evidence="9">The sequence shown here is derived from an EMBL/GenBank/DDBJ whole genome shotgun (WGS) entry which is preliminary data.</text>
</comment>
<evidence type="ECO:0000313" key="10">
    <source>
        <dbReference type="Proteomes" id="UP000786183"/>
    </source>
</evidence>
<dbReference type="PROSITE" id="PS50861">
    <property type="entry name" value="AA_TRNA_LIGASE_II_GLYAB"/>
    <property type="match status" value="1"/>
</dbReference>
<dbReference type="PANTHER" id="PTHR30075">
    <property type="entry name" value="GLYCYL-TRNA SYNTHETASE"/>
    <property type="match status" value="1"/>
</dbReference>
<dbReference type="Proteomes" id="UP000786183">
    <property type="component" value="Unassembled WGS sequence"/>
</dbReference>
<keyword evidence="2 8" id="KW-0436">Ligase</keyword>
<keyword evidence="3 8" id="KW-0547">Nucleotide-binding</keyword>
<evidence type="ECO:0000256" key="6">
    <source>
        <dbReference type="ARBA" id="ARBA00023146"/>
    </source>
</evidence>
<reference evidence="9 10" key="1">
    <citation type="submission" date="2020-07" db="EMBL/GenBank/DDBJ databases">
        <title>Transfer of Campylobacter canadensis to the novel genus Avispirillum gen. nov., that also includes two novel species recovered from migratory waterfowl: Avispirillum anseris sp. nov. and Avispirillum brantae sp. nov.</title>
        <authorList>
            <person name="Miller W.G."/>
            <person name="Chapman M.H."/>
            <person name="Yee E."/>
            <person name="Inglis G.D."/>
        </authorList>
    </citation>
    <scope>NUCLEOTIDE SEQUENCE [LARGE SCALE GENOMIC DNA]</scope>
    <source>
        <strain evidence="9 10">L283</strain>
    </source>
</reference>
<proteinExistence type="inferred from homology"/>
<dbReference type="EC" id="6.1.1.14" evidence="8"/>
<dbReference type="PRINTS" id="PR01045">
    <property type="entry name" value="TRNASYNTHGB"/>
</dbReference>
<evidence type="ECO:0000256" key="8">
    <source>
        <dbReference type="HAMAP-Rule" id="MF_00255"/>
    </source>
</evidence>
<dbReference type="InterPro" id="IPR015944">
    <property type="entry name" value="Gly-tRNA-synth_bsu"/>
</dbReference>
<dbReference type="PANTHER" id="PTHR30075:SF2">
    <property type="entry name" value="GLYCINE--TRNA LIGASE, CHLOROPLASTIC_MITOCHONDRIAL 2"/>
    <property type="match status" value="1"/>
</dbReference>
<evidence type="ECO:0000256" key="1">
    <source>
        <dbReference type="ARBA" id="ARBA00008226"/>
    </source>
</evidence>
<keyword evidence="10" id="KW-1185">Reference proteome</keyword>
<comment type="similarity">
    <text evidence="1 8">Belongs to the class-II aminoacyl-tRNA synthetase family.</text>
</comment>
<sequence>MKNILIQICTEELPAIPFLNELDNIKTKMMNVLEKYSVEFSNLQFFYTPRRFVFCFNAKEFCKDTKLEFIGAPKELAYQDSKLSKAALAFMQKAQISEDELSFKEIKGKECLYCEKIQKGKALREIAKNIVDDFLASLNFGKSMRWAAFDFTFIRPITAISFLIDDENINFNSYAINSSKSTFVHRNVSMQALTFNTQNDFFTLLKNSKVILNQDERRQMVLNQIAKIEQENNVNVELDLELLEEVVAITEYPNALLGSFDEEFLKIPPEVIITSMKDNQRYFAVRKNNKLSNHFLAVSNSFNDDLSLITKGNEKVLRARLSDALFFYEQDLKCGLEPKKLENTIYLKELGSIADKSKREEEIAIRLARLINYQDDKQISIAINLSKADLKTQMVAEFPELQGIIGSYYAKAMGYNDEISLAIYEQYLPLKDKMPSTKLSTIVALASKIDTLMALFSINKIPNGNKDPYALRRAALGVLKIILHNKFSFDFKDFMNELKDLYSNFNIENLLNFIKDRFYALYDVNNSYIKAVLNTNNNNFVSLDENIKSLIFIANSDDFKTNLSTFKRLVNIIKEEINYKIDESLFEQEEEKNLFKAFKNVNLNSSSEERLREIFSLKDKIDAFFEKVMINVENEKIKNNRLALINEIAKPILQIANLKEISYDD</sequence>
<dbReference type="InterPro" id="IPR006194">
    <property type="entry name" value="Gly-tRNA-synth_heterodimer"/>
</dbReference>
<dbReference type="RefSeq" id="WP_172233468.1">
    <property type="nucleotide sequence ID" value="NZ_CP035946.1"/>
</dbReference>